<feature type="transmembrane region" description="Helical" evidence="5">
    <location>
        <begin position="79"/>
        <end position="99"/>
    </location>
</feature>
<keyword evidence="3 5" id="KW-1133">Transmembrane helix</keyword>
<dbReference type="Pfam" id="PF00083">
    <property type="entry name" value="Sugar_tr"/>
    <property type="match status" value="1"/>
</dbReference>
<dbReference type="InterPro" id="IPR020846">
    <property type="entry name" value="MFS_dom"/>
</dbReference>
<feature type="transmembrane region" description="Helical" evidence="5">
    <location>
        <begin position="392"/>
        <end position="413"/>
    </location>
</feature>
<evidence type="ECO:0000259" key="6">
    <source>
        <dbReference type="PROSITE" id="PS50850"/>
    </source>
</evidence>
<evidence type="ECO:0000256" key="4">
    <source>
        <dbReference type="ARBA" id="ARBA00023136"/>
    </source>
</evidence>
<feature type="transmembrane region" description="Helical" evidence="5">
    <location>
        <begin position="294"/>
        <end position="315"/>
    </location>
</feature>
<feature type="transmembrane region" description="Helical" evidence="5">
    <location>
        <begin position="425"/>
        <end position="443"/>
    </location>
</feature>
<dbReference type="Gene3D" id="1.20.1250.20">
    <property type="entry name" value="MFS general substrate transporter like domains"/>
    <property type="match status" value="1"/>
</dbReference>
<feature type="domain" description="Major facilitator superfamily (MFS) profile" evidence="6">
    <location>
        <begin position="11"/>
        <end position="447"/>
    </location>
</feature>
<dbReference type="AlphaFoldDB" id="A0A6J1X026"/>
<dbReference type="PROSITE" id="PS50850">
    <property type="entry name" value="MFS"/>
    <property type="match status" value="1"/>
</dbReference>
<protein>
    <submittedName>
        <fullName evidence="8">Facilitated trehalose transporter Tret1-like</fullName>
    </submittedName>
</protein>
<accession>A0A6J1X026</accession>
<dbReference type="PANTHER" id="PTHR48021">
    <property type="match status" value="1"/>
</dbReference>
<feature type="transmembrane region" description="Helical" evidence="5">
    <location>
        <begin position="9"/>
        <end position="30"/>
    </location>
</feature>
<feature type="transmembrane region" description="Helical" evidence="5">
    <location>
        <begin position="356"/>
        <end position="380"/>
    </location>
</feature>
<dbReference type="GeneID" id="113521022"/>
<evidence type="ECO:0000256" key="5">
    <source>
        <dbReference type="SAM" id="Phobius"/>
    </source>
</evidence>
<dbReference type="SUPFAM" id="SSF103473">
    <property type="entry name" value="MFS general substrate transporter"/>
    <property type="match status" value="1"/>
</dbReference>
<reference evidence="8" key="1">
    <citation type="submission" date="2025-08" db="UniProtKB">
        <authorList>
            <consortium name="RefSeq"/>
        </authorList>
    </citation>
    <scope>IDENTIFICATION</scope>
    <source>
        <tissue evidence="8">Whole larvae</tissue>
    </source>
</reference>
<dbReference type="KEGG" id="gmw:113521022"/>
<evidence type="ECO:0000256" key="3">
    <source>
        <dbReference type="ARBA" id="ARBA00022989"/>
    </source>
</evidence>
<keyword evidence="2 5" id="KW-0812">Transmembrane</keyword>
<comment type="subcellular location">
    <subcellularLocation>
        <location evidence="1">Membrane</location>
        <topology evidence="1">Multi-pass membrane protein</topology>
    </subcellularLocation>
</comment>
<feature type="transmembrane region" description="Helical" evidence="5">
    <location>
        <begin position="322"/>
        <end position="344"/>
    </location>
</feature>
<feature type="transmembrane region" description="Helical" evidence="5">
    <location>
        <begin position="50"/>
        <end position="72"/>
    </location>
</feature>
<organism evidence="7 8">
    <name type="scientific">Galleria mellonella</name>
    <name type="common">Greater wax moth</name>
    <dbReference type="NCBI Taxonomy" id="7137"/>
    <lineage>
        <taxon>Eukaryota</taxon>
        <taxon>Metazoa</taxon>
        <taxon>Ecdysozoa</taxon>
        <taxon>Arthropoda</taxon>
        <taxon>Hexapoda</taxon>
        <taxon>Insecta</taxon>
        <taxon>Pterygota</taxon>
        <taxon>Neoptera</taxon>
        <taxon>Endopterygota</taxon>
        <taxon>Lepidoptera</taxon>
        <taxon>Glossata</taxon>
        <taxon>Ditrysia</taxon>
        <taxon>Pyraloidea</taxon>
        <taxon>Pyralidae</taxon>
        <taxon>Galleriinae</taxon>
        <taxon>Galleria</taxon>
    </lineage>
</organism>
<dbReference type="GO" id="GO:0005886">
    <property type="term" value="C:plasma membrane"/>
    <property type="evidence" value="ECO:0007669"/>
    <property type="project" value="UniProtKB-SubCell"/>
</dbReference>
<dbReference type="InterPro" id="IPR036259">
    <property type="entry name" value="MFS_trans_sf"/>
</dbReference>
<keyword evidence="4 5" id="KW-0472">Membrane</keyword>
<feature type="transmembrane region" description="Helical" evidence="5">
    <location>
        <begin position="105"/>
        <end position="127"/>
    </location>
</feature>
<gene>
    <name evidence="8" type="primary">LOC113521022</name>
</gene>
<name>A0A6J1X026_GALME</name>
<dbReference type="InterPro" id="IPR050549">
    <property type="entry name" value="MFS_Trehalose_Transporter"/>
</dbReference>
<dbReference type="RefSeq" id="XP_026762256.2">
    <property type="nucleotide sequence ID" value="XM_026906455.3"/>
</dbReference>
<evidence type="ECO:0000256" key="2">
    <source>
        <dbReference type="ARBA" id="ARBA00022692"/>
    </source>
</evidence>
<dbReference type="InterPro" id="IPR005828">
    <property type="entry name" value="MFS_sugar_transport-like"/>
</dbReference>
<keyword evidence="7" id="KW-1185">Reference proteome</keyword>
<dbReference type="InParanoid" id="A0A6J1X026"/>
<evidence type="ECO:0000313" key="7">
    <source>
        <dbReference type="Proteomes" id="UP001652740"/>
    </source>
</evidence>
<dbReference type="Proteomes" id="UP001652740">
    <property type="component" value="Unplaced"/>
</dbReference>
<evidence type="ECO:0000313" key="8">
    <source>
        <dbReference type="RefSeq" id="XP_026762256.2"/>
    </source>
</evidence>
<dbReference type="GO" id="GO:0022857">
    <property type="term" value="F:transmembrane transporter activity"/>
    <property type="evidence" value="ECO:0007669"/>
    <property type="project" value="InterPro"/>
</dbReference>
<evidence type="ECO:0000256" key="1">
    <source>
        <dbReference type="ARBA" id="ARBA00004141"/>
    </source>
</evidence>
<dbReference type="PANTHER" id="PTHR48021:SF68">
    <property type="entry name" value="MAJOR FACILITATOR SUPERFAMILY (MFS) PROFILE DOMAIN-CONTAINING PROTEIN"/>
    <property type="match status" value="1"/>
</dbReference>
<sequence length="479" mass="53618">MASPLARQIWTVSGVFTNMLVQGMVLSFPSCLLPGLRETDSPIKADLATASWLASSVGLSSMLGFLISSYLMDRCGRRISHLLVILPGISAWLFIYFAHNVLTLMLGRILAGITAGATVTLGAIVIGEYTSPEYRGMFLNLKSASVCLGNMVVHILHNFFNWKTIAIFGLIPQIFAFLIIYTWPESPAWLASKGQFQKAKETFFWLRGSSEREKLELSELFKKQEASLLKFGVESTLMNSLKVILKKFTRKDFIKPITIIVFTGILSEACGRHFFPAYATQIIDDITGDKTQSFYYTLSIDLIIISSIILSSILVKVINLRTLLFTTGVPALAVLTSVCVYLLLTFLDVISKERQWIPLSMIVIFFILVNLCCTPIPYLILGEILPLSHRSIGSSLSGLILSLFLMIALKITPYLLENINVHGTFTVYGGFVAVSLLLLYFMLPETKNKTLVEIEDYFNNGKYHSYDETDKDIKRRMLI</sequence>
<feature type="transmembrane region" description="Helical" evidence="5">
    <location>
        <begin position="165"/>
        <end position="183"/>
    </location>
</feature>
<proteinExistence type="predicted"/>